<feature type="region of interest" description="Disordered" evidence="7">
    <location>
        <begin position="1"/>
        <end position="26"/>
    </location>
</feature>
<feature type="compositionally biased region" description="Polar residues" evidence="7">
    <location>
        <begin position="609"/>
        <end position="620"/>
    </location>
</feature>
<dbReference type="AlphaFoldDB" id="A0A8C5GL99"/>
<feature type="region of interest" description="Disordered" evidence="7">
    <location>
        <begin position="403"/>
        <end position="440"/>
    </location>
</feature>
<dbReference type="GO" id="GO:0005634">
    <property type="term" value="C:nucleus"/>
    <property type="evidence" value="ECO:0007669"/>
    <property type="project" value="TreeGrafter"/>
</dbReference>
<reference evidence="8" key="1">
    <citation type="submission" date="2020-06" db="EMBL/GenBank/DDBJ databases">
        <authorList>
            <consortium name="Wellcome Sanger Institute Data Sharing"/>
        </authorList>
    </citation>
    <scope>NUCLEOTIDE SEQUENCE [LARGE SCALE GENOMIC DNA]</scope>
</reference>
<evidence type="ECO:0000313" key="8">
    <source>
        <dbReference type="Ensembl" id="ENSGWIP00000031758.1"/>
    </source>
</evidence>
<evidence type="ECO:0000256" key="6">
    <source>
        <dbReference type="ARBA" id="ARBA00038096"/>
    </source>
</evidence>
<name>A0A8C5GL99_GOUWI</name>
<comment type="similarity">
    <text evidence="6">Belongs to the SOBP family.</text>
</comment>
<feature type="region of interest" description="Disordered" evidence="7">
    <location>
        <begin position="589"/>
        <end position="650"/>
    </location>
</feature>
<reference evidence="8" key="3">
    <citation type="submission" date="2025-09" db="UniProtKB">
        <authorList>
            <consortium name="Ensembl"/>
        </authorList>
    </citation>
    <scope>IDENTIFICATION</scope>
</reference>
<keyword evidence="4" id="KW-0862">Zinc</keyword>
<evidence type="ECO:0000313" key="9">
    <source>
        <dbReference type="Proteomes" id="UP000694680"/>
    </source>
</evidence>
<evidence type="ECO:0008006" key="10">
    <source>
        <dbReference type="Google" id="ProtNLM"/>
    </source>
</evidence>
<feature type="compositionally biased region" description="Pro residues" evidence="7">
    <location>
        <begin position="591"/>
        <end position="607"/>
    </location>
</feature>
<reference evidence="8" key="2">
    <citation type="submission" date="2025-08" db="UniProtKB">
        <authorList>
            <consortium name="Ensembl"/>
        </authorList>
    </citation>
    <scope>IDENTIFICATION</scope>
</reference>
<comment type="function">
    <text evidence="5">Implicated in development of the cochlea.</text>
</comment>
<feature type="region of interest" description="Disordered" evidence="7">
    <location>
        <begin position="202"/>
        <end position="244"/>
    </location>
</feature>
<evidence type="ECO:0000256" key="3">
    <source>
        <dbReference type="ARBA" id="ARBA00022771"/>
    </source>
</evidence>
<evidence type="ECO:0000256" key="5">
    <source>
        <dbReference type="ARBA" id="ARBA00037245"/>
    </source>
</evidence>
<feature type="compositionally biased region" description="Basic and acidic residues" evidence="7">
    <location>
        <begin position="622"/>
        <end position="642"/>
    </location>
</feature>
<feature type="compositionally biased region" description="Basic and acidic residues" evidence="7">
    <location>
        <begin position="1"/>
        <end position="14"/>
    </location>
</feature>
<feature type="compositionally biased region" description="Basic residues" evidence="7">
    <location>
        <begin position="698"/>
        <end position="710"/>
    </location>
</feature>
<organism evidence="8 9">
    <name type="scientific">Gouania willdenowi</name>
    <name type="common">Blunt-snouted clingfish</name>
    <name type="synonym">Lepadogaster willdenowi</name>
    <dbReference type="NCBI Taxonomy" id="441366"/>
    <lineage>
        <taxon>Eukaryota</taxon>
        <taxon>Metazoa</taxon>
        <taxon>Chordata</taxon>
        <taxon>Craniata</taxon>
        <taxon>Vertebrata</taxon>
        <taxon>Euteleostomi</taxon>
        <taxon>Actinopterygii</taxon>
        <taxon>Neopterygii</taxon>
        <taxon>Teleostei</taxon>
        <taxon>Neoteleostei</taxon>
        <taxon>Acanthomorphata</taxon>
        <taxon>Ovalentaria</taxon>
        <taxon>Blenniimorphae</taxon>
        <taxon>Blenniiformes</taxon>
        <taxon>Gobiesocoidei</taxon>
        <taxon>Gobiesocidae</taxon>
        <taxon>Gobiesocinae</taxon>
        <taxon>Gouania</taxon>
    </lineage>
</organism>
<feature type="compositionally biased region" description="Low complexity" evidence="7">
    <location>
        <begin position="214"/>
        <end position="227"/>
    </location>
</feature>
<sequence>MAEMEKEGRPPENKRSRKPAHPVKREINEEMKSFAENTMNELLGWYGYDKVELRDSDNLDIGEMPQHISILRDEDASSVQIMCAWCQKVGVKRYSLNMGSELKSFCSEKCFAACRRAYFKRNKVCDWCKHIRHTKEYLDFGAGERRLQFCSAKCLNQYKMDIFYKETQAALPGALCNPGHGAGSEGTLDCSGGVQLLTPESWGTTLTDLRRKAPSPGRPSSSSGLPALPHPPISALRQPVGVPSGSPPMVMTSRGPMPLPLFMEHQMMQQIRPPFLRPSSHPAGPNSPMSNPLIPGIGPPPPPRTLGLASSPMHRPMVSPHMHPSSNPNPGMIPPYPGIPMPGLPPFPPMNMMPNGTIPLPPMMNFGMPTLAPLVPPPTLLVPYPVIVPLPVPIPIPIPIPFNPKSSRDQPESSSSIHSTPEPSGSPASQPHSPGYYGGNRREQKIEAASSLSPPSLMTSRTAFVDLTVKSENNYKNICPPSEPGLTDGVIDLTVGQRSRPPQTIQRKLPGVRIKIEVESESRSPPAAGIESEEKGKCDGEAGVLCSQVLLSTTDLEEETHLNTAKSSATPFCNNSSSAIAVHLANQVNPSTPPLPSTVQTEPPPIRQPLTSPLENTCSVTKWERGTKETEVGDAAEEKPDPDSNLEEGEHAYTFPLLSTGGCVVIQPVPKPASDKTAILSCSISAPLSTAGSPEPPHKRRCLRIRNQNK</sequence>
<feature type="compositionally biased region" description="Low complexity" evidence="7">
    <location>
        <begin position="412"/>
        <end position="426"/>
    </location>
</feature>
<feature type="region of interest" description="Disordered" evidence="7">
    <location>
        <begin position="686"/>
        <end position="710"/>
    </location>
</feature>
<protein>
    <recommendedName>
        <fullName evidence="10">Sine oculis-binding protein homolog</fullName>
    </recommendedName>
</protein>
<dbReference type="GO" id="GO:0048513">
    <property type="term" value="P:animal organ development"/>
    <property type="evidence" value="ECO:0007669"/>
    <property type="project" value="TreeGrafter"/>
</dbReference>
<keyword evidence="1" id="KW-0479">Metal-binding</keyword>
<dbReference type="Ensembl" id="ENSGWIT00000034578.1">
    <property type="protein sequence ID" value="ENSGWIP00000031758.1"/>
    <property type="gene ID" value="ENSGWIG00000016392.1"/>
</dbReference>
<keyword evidence="9" id="KW-1185">Reference proteome</keyword>
<proteinExistence type="inferred from homology"/>
<evidence type="ECO:0000256" key="1">
    <source>
        <dbReference type="ARBA" id="ARBA00022723"/>
    </source>
</evidence>
<dbReference type="Proteomes" id="UP000694680">
    <property type="component" value="Chromosome 22"/>
</dbReference>
<gene>
    <name evidence="8" type="primary">sobpa</name>
</gene>
<evidence type="ECO:0000256" key="4">
    <source>
        <dbReference type="ARBA" id="ARBA00022833"/>
    </source>
</evidence>
<dbReference type="PANTHER" id="PTHR23186">
    <property type="entry name" value="RETINOIC ACID-INDUCED PROTEIN 2"/>
    <property type="match status" value="1"/>
</dbReference>
<evidence type="ECO:0000256" key="2">
    <source>
        <dbReference type="ARBA" id="ARBA00022737"/>
    </source>
</evidence>
<dbReference type="Pfam" id="PF15279">
    <property type="entry name" value="SOBP"/>
    <property type="match status" value="2"/>
</dbReference>
<evidence type="ECO:0000256" key="7">
    <source>
        <dbReference type="SAM" id="MobiDB-lite"/>
    </source>
</evidence>
<dbReference type="GO" id="GO:0008270">
    <property type="term" value="F:zinc ion binding"/>
    <property type="evidence" value="ECO:0007669"/>
    <property type="project" value="UniProtKB-KW"/>
</dbReference>
<dbReference type="InterPro" id="IPR026092">
    <property type="entry name" value="RAI2/SOBP"/>
</dbReference>
<dbReference type="PANTHER" id="PTHR23186:SF2">
    <property type="entry name" value="SINE OCULIS-BINDING PROTEIN HOMOLOG"/>
    <property type="match status" value="1"/>
</dbReference>
<accession>A0A8C5GL99</accession>
<keyword evidence="2" id="KW-0677">Repeat</keyword>
<keyword evidence="3" id="KW-0863">Zinc-finger</keyword>